<reference evidence="2 3" key="1">
    <citation type="submission" date="2024-01" db="EMBL/GenBank/DDBJ databases">
        <title>The genomes of 5 underutilized Papilionoideae crops provide insights into root nodulation and disease resistance.</title>
        <authorList>
            <person name="Yuan L."/>
        </authorList>
    </citation>
    <scope>NUCLEOTIDE SEQUENCE [LARGE SCALE GENOMIC DNA]</scope>
    <source>
        <strain evidence="2">LY-2023</strain>
        <tissue evidence="2">Leaf</tissue>
    </source>
</reference>
<evidence type="ECO:0008006" key="4">
    <source>
        <dbReference type="Google" id="ProtNLM"/>
    </source>
</evidence>
<organism evidence="2 3">
    <name type="scientific">Clitoria ternatea</name>
    <name type="common">Butterfly pea</name>
    <dbReference type="NCBI Taxonomy" id="43366"/>
    <lineage>
        <taxon>Eukaryota</taxon>
        <taxon>Viridiplantae</taxon>
        <taxon>Streptophyta</taxon>
        <taxon>Embryophyta</taxon>
        <taxon>Tracheophyta</taxon>
        <taxon>Spermatophyta</taxon>
        <taxon>Magnoliopsida</taxon>
        <taxon>eudicotyledons</taxon>
        <taxon>Gunneridae</taxon>
        <taxon>Pentapetalae</taxon>
        <taxon>rosids</taxon>
        <taxon>fabids</taxon>
        <taxon>Fabales</taxon>
        <taxon>Fabaceae</taxon>
        <taxon>Papilionoideae</taxon>
        <taxon>50 kb inversion clade</taxon>
        <taxon>NPAAA clade</taxon>
        <taxon>indigoferoid/millettioid clade</taxon>
        <taxon>Phaseoleae</taxon>
        <taxon>Clitoria</taxon>
    </lineage>
</organism>
<name>A0AAN9FFM3_CLITE</name>
<gene>
    <name evidence="2" type="ORF">RJT34_26485</name>
</gene>
<evidence type="ECO:0000313" key="3">
    <source>
        <dbReference type="Proteomes" id="UP001359559"/>
    </source>
</evidence>
<keyword evidence="1" id="KW-0732">Signal</keyword>
<comment type="caution">
    <text evidence="2">The sequence shown here is derived from an EMBL/GenBank/DDBJ whole genome shotgun (WGS) entry which is preliminary data.</text>
</comment>
<protein>
    <recommendedName>
        <fullName evidence="4">Cyclotide</fullName>
    </recommendedName>
</protein>
<dbReference type="EMBL" id="JAYKXN010000007">
    <property type="protein sequence ID" value="KAK7270948.1"/>
    <property type="molecule type" value="Genomic_DNA"/>
</dbReference>
<proteinExistence type="predicted"/>
<feature type="signal peptide" evidence="1">
    <location>
        <begin position="1"/>
        <end position="15"/>
    </location>
</feature>
<sequence>MKLSFILIVKAAALSFLLDYEKIENDDDSDDSDTDDDLIESPQVALTKETINKYGFEDNCLKVLKLNHSSPFGSDNGIDMEWNVYSTVILSIPLQD</sequence>
<evidence type="ECO:0000313" key="2">
    <source>
        <dbReference type="EMBL" id="KAK7270948.1"/>
    </source>
</evidence>
<dbReference type="AlphaFoldDB" id="A0AAN9FFM3"/>
<dbReference type="Proteomes" id="UP001359559">
    <property type="component" value="Unassembled WGS sequence"/>
</dbReference>
<accession>A0AAN9FFM3</accession>
<evidence type="ECO:0000256" key="1">
    <source>
        <dbReference type="SAM" id="SignalP"/>
    </source>
</evidence>
<feature type="chain" id="PRO_5043028676" description="Cyclotide" evidence="1">
    <location>
        <begin position="16"/>
        <end position="96"/>
    </location>
</feature>
<keyword evidence="3" id="KW-1185">Reference proteome</keyword>